<gene>
    <name evidence="1" type="ORF">QG37_02356</name>
</gene>
<dbReference type="EMBL" id="LGST01000018">
    <property type="protein sequence ID" value="KNE00333.1"/>
    <property type="molecule type" value="Genomic_DNA"/>
</dbReference>
<protein>
    <submittedName>
        <fullName evidence="1">Uncharacterized protein</fullName>
    </submittedName>
</protein>
<evidence type="ECO:0000313" key="2">
    <source>
        <dbReference type="Proteomes" id="UP000037122"/>
    </source>
</evidence>
<proteinExistence type="predicted"/>
<dbReference type="Proteomes" id="UP000037122">
    <property type="component" value="Unassembled WGS sequence"/>
</dbReference>
<reference evidence="2" key="1">
    <citation type="journal article" date="2015" name="BMC Genomics">
        <title>Draft genome of a commonly misdiagnosed multidrug resistant pathogen Candida auris.</title>
        <authorList>
            <person name="Chatterjee S."/>
            <person name="Alampalli S.V."/>
            <person name="Nageshan R.K."/>
            <person name="Chettiar S.T."/>
            <person name="Joshi S."/>
            <person name="Tatu U.S."/>
        </authorList>
    </citation>
    <scope>NUCLEOTIDE SEQUENCE [LARGE SCALE GENOMIC DNA]</scope>
    <source>
        <strain evidence="2">6684</strain>
    </source>
</reference>
<organism evidence="1 2">
    <name type="scientific">Candidozyma auris</name>
    <name type="common">Yeast</name>
    <name type="synonym">Candida auris</name>
    <dbReference type="NCBI Taxonomy" id="498019"/>
    <lineage>
        <taxon>Eukaryota</taxon>
        <taxon>Fungi</taxon>
        <taxon>Dikarya</taxon>
        <taxon>Ascomycota</taxon>
        <taxon>Saccharomycotina</taxon>
        <taxon>Pichiomycetes</taxon>
        <taxon>Metschnikowiaceae</taxon>
        <taxon>Candidozyma</taxon>
    </lineage>
</organism>
<accession>A0A0L0P1R1</accession>
<comment type="caution">
    <text evidence="1">The sequence shown here is derived from an EMBL/GenBank/DDBJ whole genome shotgun (WGS) entry which is preliminary data.</text>
</comment>
<dbReference type="VEuPathDB" id="FungiDB:QG37_02356"/>
<evidence type="ECO:0000313" key="1">
    <source>
        <dbReference type="EMBL" id="KNE00333.1"/>
    </source>
</evidence>
<name>A0A0L0P1R1_CANAR</name>
<sequence>MAAKSSERQHNIPFMAEKVRLQHTSNGFMAKLVRHLTSNEEIVSSNLAEGILFASPTRLLLRLCLPESELPWRAEAFS</sequence>
<dbReference type="AlphaFoldDB" id="A0A0L0P1R1"/>